<dbReference type="Gene3D" id="1.10.1220.10">
    <property type="entry name" value="Met repressor-like"/>
    <property type="match status" value="1"/>
</dbReference>
<dbReference type="InterPro" id="IPR010985">
    <property type="entry name" value="Ribbon_hlx_hlx"/>
</dbReference>
<accession>A0A0H5PXW5</accession>
<name>A0A0H5PXW5_9ZZZZ</name>
<feature type="domain" description="Ribbon-helix-helix protein CopG" evidence="1">
    <location>
        <begin position="4"/>
        <end position="40"/>
    </location>
</feature>
<protein>
    <recommendedName>
        <fullName evidence="1">Ribbon-helix-helix protein CopG domain-containing protein</fullName>
    </recommendedName>
</protein>
<dbReference type="GO" id="GO:0006355">
    <property type="term" value="P:regulation of DNA-templated transcription"/>
    <property type="evidence" value="ECO:0007669"/>
    <property type="project" value="InterPro"/>
</dbReference>
<sequence>MDSVRLQIRVPQDIANRLDEIARDLGLTRSAAIRYLIATYGKSPPEAGGHIGGLTTTAPLCDQ</sequence>
<evidence type="ECO:0000313" key="2">
    <source>
        <dbReference type="EMBL" id="CRY94591.1"/>
    </source>
</evidence>
<dbReference type="CDD" id="cd22231">
    <property type="entry name" value="RHH_NikR_HicB-like"/>
    <property type="match status" value="1"/>
</dbReference>
<dbReference type="EMBL" id="LN852962">
    <property type="protein sequence ID" value="CRY94591.1"/>
    <property type="molecule type" value="Genomic_DNA"/>
</dbReference>
<dbReference type="Pfam" id="PF01402">
    <property type="entry name" value="RHH_1"/>
    <property type="match status" value="1"/>
</dbReference>
<keyword evidence="2" id="KW-0614">Plasmid</keyword>
<dbReference type="InterPro" id="IPR002145">
    <property type="entry name" value="CopG"/>
</dbReference>
<proteinExistence type="predicted"/>
<geneLocation type="plasmid" evidence="2">
    <name>pRGRH0290</name>
</geneLocation>
<organism evidence="2">
    <name type="scientific">uncultured prokaryote</name>
    <dbReference type="NCBI Taxonomy" id="198431"/>
    <lineage>
        <taxon>unclassified sequences</taxon>
        <taxon>environmental samples</taxon>
    </lineage>
</organism>
<reference evidence="2" key="1">
    <citation type="submission" date="2015-06" db="EMBL/GenBank/DDBJ databases">
        <authorList>
            <person name="Joergensen T."/>
        </authorList>
    </citation>
    <scope>NUCLEOTIDE SEQUENCE</scope>
    <source>
        <plasmid evidence="2">pRGRH0290</plasmid>
    </source>
</reference>
<dbReference type="AlphaFoldDB" id="A0A0H5PXW5"/>
<reference evidence="2" key="2">
    <citation type="submission" date="2015-07" db="EMBL/GenBank/DDBJ databases">
        <title>Plasmids, circular viruses and viroids from rat gut.</title>
        <authorList>
            <person name="Jorgensen T.J."/>
            <person name="Hansen M.A."/>
            <person name="Xu Z."/>
            <person name="Tabak M.A."/>
            <person name="Sorensen S.J."/>
            <person name="Hansen L.H."/>
        </authorList>
    </citation>
    <scope>NUCLEOTIDE SEQUENCE</scope>
    <source>
        <plasmid evidence="2">pRGRH0290</plasmid>
    </source>
</reference>
<dbReference type="SUPFAM" id="SSF47598">
    <property type="entry name" value="Ribbon-helix-helix"/>
    <property type="match status" value="1"/>
</dbReference>
<dbReference type="InterPro" id="IPR013321">
    <property type="entry name" value="Arc_rbn_hlx_hlx"/>
</dbReference>
<evidence type="ECO:0000259" key="1">
    <source>
        <dbReference type="Pfam" id="PF01402"/>
    </source>
</evidence>